<dbReference type="EMBL" id="CAJVCH010551602">
    <property type="protein sequence ID" value="CAG7829466.1"/>
    <property type="molecule type" value="Genomic_DNA"/>
</dbReference>
<evidence type="ECO:0000313" key="2">
    <source>
        <dbReference type="Proteomes" id="UP000708208"/>
    </source>
</evidence>
<name>A0A8J2LCF9_9HEXA</name>
<reference evidence="1" key="1">
    <citation type="submission" date="2021-06" db="EMBL/GenBank/DDBJ databases">
        <authorList>
            <person name="Hodson N. C."/>
            <person name="Mongue J. A."/>
            <person name="Jaron S. K."/>
        </authorList>
    </citation>
    <scope>NUCLEOTIDE SEQUENCE</scope>
</reference>
<dbReference type="Proteomes" id="UP000708208">
    <property type="component" value="Unassembled WGS sequence"/>
</dbReference>
<evidence type="ECO:0000313" key="1">
    <source>
        <dbReference type="EMBL" id="CAG7829466.1"/>
    </source>
</evidence>
<organism evidence="1 2">
    <name type="scientific">Allacma fusca</name>
    <dbReference type="NCBI Taxonomy" id="39272"/>
    <lineage>
        <taxon>Eukaryota</taxon>
        <taxon>Metazoa</taxon>
        <taxon>Ecdysozoa</taxon>
        <taxon>Arthropoda</taxon>
        <taxon>Hexapoda</taxon>
        <taxon>Collembola</taxon>
        <taxon>Symphypleona</taxon>
        <taxon>Sminthuridae</taxon>
        <taxon>Allacma</taxon>
    </lineage>
</organism>
<sequence>MSLAIKYCLKCTAEATSDTDHQNQTADNYKEWGNCFQPKSCILEVPFNITDEFYCTATQTCFTKTLGKQITRGCDLAVAKAGPCPYVEDYPPETNEINKLTVSWSENDASHSQVCTCDATVQKNPGFCNLYTVYHFVTIVPPKTTTDPDDGGSALEVTFLIFSLTVLSMLYSYM</sequence>
<dbReference type="AlphaFoldDB" id="A0A8J2LCF9"/>
<keyword evidence="2" id="KW-1185">Reference proteome</keyword>
<comment type="caution">
    <text evidence="1">The sequence shown here is derived from an EMBL/GenBank/DDBJ whole genome shotgun (WGS) entry which is preliminary data.</text>
</comment>
<accession>A0A8J2LCF9</accession>
<protein>
    <submittedName>
        <fullName evidence="1">Uncharacterized protein</fullName>
    </submittedName>
</protein>
<gene>
    <name evidence="1" type="ORF">AFUS01_LOCUS39327</name>
</gene>
<proteinExistence type="predicted"/>